<comment type="caution">
    <text evidence="5">The sequence shown here is derived from an EMBL/GenBank/DDBJ whole genome shotgun (WGS) entry which is preliminary data.</text>
</comment>
<dbReference type="InterPro" id="IPR019775">
    <property type="entry name" value="WD40_repeat_CS"/>
</dbReference>
<keyword evidence="6" id="KW-1185">Reference proteome</keyword>
<evidence type="ECO:0000256" key="1">
    <source>
        <dbReference type="ARBA" id="ARBA00022574"/>
    </source>
</evidence>
<dbReference type="InterPro" id="IPR036322">
    <property type="entry name" value="WD40_repeat_dom_sf"/>
</dbReference>
<evidence type="ECO:0000313" key="6">
    <source>
        <dbReference type="Proteomes" id="UP001063166"/>
    </source>
</evidence>
<organism evidence="5 6">
    <name type="scientific">Lyophyllum shimeji</name>
    <name type="common">Hon-shimeji</name>
    <name type="synonym">Tricholoma shimeji</name>
    <dbReference type="NCBI Taxonomy" id="47721"/>
    <lineage>
        <taxon>Eukaryota</taxon>
        <taxon>Fungi</taxon>
        <taxon>Dikarya</taxon>
        <taxon>Basidiomycota</taxon>
        <taxon>Agaricomycotina</taxon>
        <taxon>Agaricomycetes</taxon>
        <taxon>Agaricomycetidae</taxon>
        <taxon>Agaricales</taxon>
        <taxon>Tricholomatineae</taxon>
        <taxon>Lyophyllaceae</taxon>
        <taxon>Lyophyllum</taxon>
    </lineage>
</organism>
<dbReference type="GO" id="GO:0005737">
    <property type="term" value="C:cytoplasm"/>
    <property type="evidence" value="ECO:0007669"/>
    <property type="project" value="TreeGrafter"/>
</dbReference>
<keyword evidence="1 3" id="KW-0853">WD repeat</keyword>
<dbReference type="PANTHER" id="PTHR15574">
    <property type="entry name" value="WD REPEAT DOMAIN-CONTAINING FAMILY"/>
    <property type="match status" value="1"/>
</dbReference>
<dbReference type="AlphaFoldDB" id="A0A9P3PMI5"/>
<protein>
    <submittedName>
        <fullName evidence="5">WD40 repeats</fullName>
    </submittedName>
</protein>
<dbReference type="GO" id="GO:0080008">
    <property type="term" value="C:Cul4-RING E3 ubiquitin ligase complex"/>
    <property type="evidence" value="ECO:0007669"/>
    <property type="project" value="TreeGrafter"/>
</dbReference>
<keyword evidence="2" id="KW-0677">Repeat</keyword>
<dbReference type="PANTHER" id="PTHR15574:SF40">
    <property type="entry name" value="WD AND TETRATRICOPEPTIDE REPEATS PROTEIN 1"/>
    <property type="match status" value="1"/>
</dbReference>
<dbReference type="GO" id="GO:0045717">
    <property type="term" value="P:negative regulation of fatty acid biosynthetic process"/>
    <property type="evidence" value="ECO:0007669"/>
    <property type="project" value="TreeGrafter"/>
</dbReference>
<dbReference type="SUPFAM" id="SSF50978">
    <property type="entry name" value="WD40 repeat-like"/>
    <property type="match status" value="1"/>
</dbReference>
<dbReference type="Pfam" id="PF00400">
    <property type="entry name" value="WD40"/>
    <property type="match status" value="3"/>
</dbReference>
<evidence type="ECO:0000256" key="2">
    <source>
        <dbReference type="ARBA" id="ARBA00022737"/>
    </source>
</evidence>
<evidence type="ECO:0000313" key="5">
    <source>
        <dbReference type="EMBL" id="GLB38638.1"/>
    </source>
</evidence>
<proteinExistence type="predicted"/>
<dbReference type="InterPro" id="IPR045151">
    <property type="entry name" value="DCAF8"/>
</dbReference>
<accession>A0A9P3PMI5</accession>
<dbReference type="EMBL" id="BRPK01000005">
    <property type="protein sequence ID" value="GLB38638.1"/>
    <property type="molecule type" value="Genomic_DNA"/>
</dbReference>
<evidence type="ECO:0000256" key="4">
    <source>
        <dbReference type="SAM" id="MobiDB-lite"/>
    </source>
</evidence>
<feature type="region of interest" description="Disordered" evidence="4">
    <location>
        <begin position="473"/>
        <end position="499"/>
    </location>
</feature>
<reference evidence="5" key="1">
    <citation type="submission" date="2022-07" db="EMBL/GenBank/DDBJ databases">
        <title>The genome of Lyophyllum shimeji provides insight into the initial evolution of ectomycorrhizal fungal genome.</title>
        <authorList>
            <person name="Kobayashi Y."/>
            <person name="Shibata T."/>
            <person name="Hirakawa H."/>
            <person name="Shigenobu S."/>
            <person name="Nishiyama T."/>
            <person name="Yamada A."/>
            <person name="Hasebe M."/>
            <person name="Kawaguchi M."/>
        </authorList>
    </citation>
    <scope>NUCLEOTIDE SEQUENCE</scope>
    <source>
        <strain evidence="5">AT787</strain>
    </source>
</reference>
<dbReference type="Proteomes" id="UP001063166">
    <property type="component" value="Unassembled WGS sequence"/>
</dbReference>
<name>A0A9P3PMI5_LYOSH</name>
<feature type="repeat" description="WD" evidence="3">
    <location>
        <begin position="12"/>
        <end position="54"/>
    </location>
</feature>
<dbReference type="PROSITE" id="PS50294">
    <property type="entry name" value="WD_REPEATS_REGION"/>
    <property type="match status" value="1"/>
</dbReference>
<dbReference type="Gene3D" id="2.130.10.10">
    <property type="entry name" value="YVTN repeat-like/Quinoprotein amine dehydrogenase"/>
    <property type="match status" value="2"/>
</dbReference>
<feature type="compositionally biased region" description="Acidic residues" evidence="4">
    <location>
        <begin position="475"/>
        <end position="492"/>
    </location>
</feature>
<dbReference type="InterPro" id="IPR015943">
    <property type="entry name" value="WD40/YVTN_repeat-like_dom_sf"/>
</dbReference>
<dbReference type="SMART" id="SM00320">
    <property type="entry name" value="WD40"/>
    <property type="match status" value="4"/>
</dbReference>
<dbReference type="InterPro" id="IPR001680">
    <property type="entry name" value="WD40_rpt"/>
</dbReference>
<dbReference type="PROSITE" id="PS00678">
    <property type="entry name" value="WD_REPEATS_1"/>
    <property type="match status" value="1"/>
</dbReference>
<gene>
    <name evidence="5" type="ORF">LshimejAT787_0505030</name>
</gene>
<sequence>MLANGFPYSSKLSGHASCVNALAFSSGDGRFLASGGDDLQVCIWDFHSDDATTPVSSLTGPRGNVFAITFSAKNRYLYSGGIDETILKYDISTFESSFDMRATNSPDRRFRTHDDVIRGITCHPFQEEIFLSASQDGRIILQDGRTDGRSVRAQDTLQLVSEATGVQYHPVMEHIFVSSDTHDNVCLRDTRMAFGPLTSRTCGGIVQTYNTKLSRKASPHLSNPEASSVTFDREGRKLAVTLLHHLPTIYGLNDRNPLAVCSGKHRPDGTLIPASERTYSNSCTIKHGSFGSLGLSNDEFYSAGSEDFRGYIWKIPSLEHLAQRRTEVTPDQWESKEWPDTIAFAENLQQTRYIPVDLSTPFYRLTGHKSIVNSTLFHPHLPHIVTSGIEKDIIIHSPTPTSPCVPSLERTSTDVRVLTEYDDVDRMVYFRTLAGFDHTTGEDPETTTIMMFDHILREEGNIDVFDVRRWVGDSDSSDEDVDNDDDDNDDNVDFGMGDT</sequence>
<dbReference type="PROSITE" id="PS50082">
    <property type="entry name" value="WD_REPEATS_2"/>
    <property type="match status" value="1"/>
</dbReference>
<dbReference type="OrthoDB" id="4869960at2759"/>
<evidence type="ECO:0000256" key="3">
    <source>
        <dbReference type="PROSITE-ProRule" id="PRU00221"/>
    </source>
</evidence>